<sequence length="123" mass="14003">MDTALFVHIYPKMADQRFIRPGRQPYNTKSNKFRPVRTPGGRLVGQKLVKKTAGPKCSDCKSSLPGIKHLKLSAYRGLKKRERTVNRAYGGSTCGNCVRQRIVRAFLIEEQMVVKKLLKERAK</sequence>
<evidence type="ECO:0008006" key="5">
    <source>
        <dbReference type="Google" id="ProtNLM"/>
    </source>
</evidence>
<keyword evidence="3" id="KW-0687">Ribonucleoprotein</keyword>
<evidence type="ECO:0000313" key="4">
    <source>
        <dbReference type="EMBL" id="CAD8904251.1"/>
    </source>
</evidence>
<dbReference type="Gene3D" id="6.20.370.70">
    <property type="match status" value="1"/>
</dbReference>
<dbReference type="Pfam" id="PF01199">
    <property type="entry name" value="Ribosomal_L34e"/>
    <property type="match status" value="1"/>
</dbReference>
<name>A0A7S1C268_9STRA</name>
<dbReference type="GO" id="GO:0006412">
    <property type="term" value="P:translation"/>
    <property type="evidence" value="ECO:0007669"/>
    <property type="project" value="InterPro"/>
</dbReference>
<accession>A0A7S1C268</accession>
<dbReference type="GO" id="GO:0005840">
    <property type="term" value="C:ribosome"/>
    <property type="evidence" value="ECO:0007669"/>
    <property type="project" value="UniProtKB-KW"/>
</dbReference>
<dbReference type="AlphaFoldDB" id="A0A7S1C268"/>
<dbReference type="GO" id="GO:0003735">
    <property type="term" value="F:structural constituent of ribosome"/>
    <property type="evidence" value="ECO:0007669"/>
    <property type="project" value="InterPro"/>
</dbReference>
<dbReference type="PRINTS" id="PR01250">
    <property type="entry name" value="RIBOSOMALL34"/>
</dbReference>
<evidence type="ECO:0000256" key="1">
    <source>
        <dbReference type="ARBA" id="ARBA00009875"/>
    </source>
</evidence>
<organism evidence="4">
    <name type="scientific">Corethron hystrix</name>
    <dbReference type="NCBI Taxonomy" id="216773"/>
    <lineage>
        <taxon>Eukaryota</taxon>
        <taxon>Sar</taxon>
        <taxon>Stramenopiles</taxon>
        <taxon>Ochrophyta</taxon>
        <taxon>Bacillariophyta</taxon>
        <taxon>Coscinodiscophyceae</taxon>
        <taxon>Corethrophycidae</taxon>
        <taxon>Corethrales</taxon>
        <taxon>Corethraceae</taxon>
        <taxon>Corethron</taxon>
    </lineage>
</organism>
<protein>
    <recommendedName>
        <fullName evidence="5">60S ribosomal protein L34</fullName>
    </recommendedName>
</protein>
<reference evidence="4" key="1">
    <citation type="submission" date="2021-01" db="EMBL/GenBank/DDBJ databases">
        <authorList>
            <person name="Corre E."/>
            <person name="Pelletier E."/>
            <person name="Niang G."/>
            <person name="Scheremetjew M."/>
            <person name="Finn R."/>
            <person name="Kale V."/>
            <person name="Holt S."/>
            <person name="Cochrane G."/>
            <person name="Meng A."/>
            <person name="Brown T."/>
            <person name="Cohen L."/>
        </authorList>
    </citation>
    <scope>NUCLEOTIDE SEQUENCE</scope>
    <source>
        <strain evidence="4">308</strain>
    </source>
</reference>
<dbReference type="InterPro" id="IPR018065">
    <property type="entry name" value="Ribosomal_eL34_CS"/>
</dbReference>
<proteinExistence type="inferred from homology"/>
<evidence type="ECO:0000256" key="2">
    <source>
        <dbReference type="ARBA" id="ARBA00022980"/>
    </source>
</evidence>
<evidence type="ECO:0000256" key="3">
    <source>
        <dbReference type="ARBA" id="ARBA00023274"/>
    </source>
</evidence>
<dbReference type="Gene3D" id="6.20.340.10">
    <property type="match status" value="1"/>
</dbReference>
<dbReference type="GO" id="GO:1990904">
    <property type="term" value="C:ribonucleoprotein complex"/>
    <property type="evidence" value="ECO:0007669"/>
    <property type="project" value="UniProtKB-KW"/>
</dbReference>
<comment type="similarity">
    <text evidence="1">Belongs to the eukaryotic ribosomal protein eL34 family.</text>
</comment>
<dbReference type="InterPro" id="IPR008195">
    <property type="entry name" value="Ribosomal_eL34"/>
</dbReference>
<dbReference type="EMBL" id="HBFR01043010">
    <property type="protein sequence ID" value="CAD8904251.1"/>
    <property type="molecule type" value="Transcribed_RNA"/>
</dbReference>
<dbReference type="InterPro" id="IPR038562">
    <property type="entry name" value="Ribosomal_eL34_C_sf"/>
</dbReference>
<dbReference type="PANTHER" id="PTHR10759">
    <property type="entry name" value="60S RIBOSOMAL PROTEIN L34"/>
    <property type="match status" value="1"/>
</dbReference>
<gene>
    <name evidence="4" type="ORF">CHYS00102_LOCUS31471</name>
</gene>
<dbReference type="PROSITE" id="PS01145">
    <property type="entry name" value="RIBOSOMAL_L34E"/>
    <property type="match status" value="1"/>
</dbReference>
<keyword evidence="2" id="KW-0689">Ribosomal protein</keyword>